<dbReference type="Proteomes" id="UP000077755">
    <property type="component" value="Chromosome 1"/>
</dbReference>
<gene>
    <name evidence="1" type="ORF">DCAR_0101592</name>
</gene>
<dbReference type="EMBL" id="CP093343">
    <property type="protein sequence ID" value="WOG82428.1"/>
    <property type="molecule type" value="Genomic_DNA"/>
</dbReference>
<sequence>MSQTLSELLLLVFMISSTYRRRTHLVQSFSVVFLYWLYFVS</sequence>
<dbReference type="PANTHER" id="PTHR48137">
    <property type="match status" value="1"/>
</dbReference>
<name>A0AAF0W668_DAUCS</name>
<evidence type="ECO:0000313" key="2">
    <source>
        <dbReference type="Proteomes" id="UP000077755"/>
    </source>
</evidence>
<dbReference type="PANTHER" id="PTHR48137:SF4">
    <property type="match status" value="1"/>
</dbReference>
<reference evidence="1" key="1">
    <citation type="journal article" date="2016" name="Nat. Genet.">
        <title>A high-quality carrot genome assembly provides new insights into carotenoid accumulation and asterid genome evolution.</title>
        <authorList>
            <person name="Iorizzo M."/>
            <person name="Ellison S."/>
            <person name="Senalik D."/>
            <person name="Zeng P."/>
            <person name="Satapoomin P."/>
            <person name="Huang J."/>
            <person name="Bowman M."/>
            <person name="Iovene M."/>
            <person name="Sanseverino W."/>
            <person name="Cavagnaro P."/>
            <person name="Yildiz M."/>
            <person name="Macko-Podgorni A."/>
            <person name="Moranska E."/>
            <person name="Grzebelus E."/>
            <person name="Grzebelus D."/>
            <person name="Ashrafi H."/>
            <person name="Zheng Z."/>
            <person name="Cheng S."/>
            <person name="Spooner D."/>
            <person name="Van Deynze A."/>
            <person name="Simon P."/>
        </authorList>
    </citation>
    <scope>NUCLEOTIDE SEQUENCE</scope>
    <source>
        <tissue evidence="1">Leaf</tissue>
    </source>
</reference>
<keyword evidence="2" id="KW-1185">Reference proteome</keyword>
<proteinExistence type="predicted"/>
<evidence type="ECO:0000313" key="1">
    <source>
        <dbReference type="EMBL" id="WOG82428.1"/>
    </source>
</evidence>
<protein>
    <submittedName>
        <fullName evidence="1">Uncharacterized protein</fullName>
    </submittedName>
</protein>
<reference evidence="1" key="2">
    <citation type="submission" date="2022-03" db="EMBL/GenBank/DDBJ databases">
        <title>Draft title - Genomic analysis of global carrot germplasm unveils the trajectory of domestication and the origin of high carotenoid orange carrot.</title>
        <authorList>
            <person name="Iorizzo M."/>
            <person name="Ellison S."/>
            <person name="Senalik D."/>
            <person name="Macko-Podgorni A."/>
            <person name="Grzebelus D."/>
            <person name="Bostan H."/>
            <person name="Rolling W."/>
            <person name="Curaba J."/>
            <person name="Simon P."/>
        </authorList>
    </citation>
    <scope>NUCLEOTIDE SEQUENCE</scope>
    <source>
        <tissue evidence="1">Leaf</tissue>
    </source>
</reference>
<dbReference type="AlphaFoldDB" id="A0AAF0W668"/>
<organism evidence="1 2">
    <name type="scientific">Daucus carota subsp. sativus</name>
    <name type="common">Carrot</name>
    <dbReference type="NCBI Taxonomy" id="79200"/>
    <lineage>
        <taxon>Eukaryota</taxon>
        <taxon>Viridiplantae</taxon>
        <taxon>Streptophyta</taxon>
        <taxon>Embryophyta</taxon>
        <taxon>Tracheophyta</taxon>
        <taxon>Spermatophyta</taxon>
        <taxon>Magnoliopsida</taxon>
        <taxon>eudicotyledons</taxon>
        <taxon>Gunneridae</taxon>
        <taxon>Pentapetalae</taxon>
        <taxon>asterids</taxon>
        <taxon>campanulids</taxon>
        <taxon>Apiales</taxon>
        <taxon>Apiaceae</taxon>
        <taxon>Apioideae</taxon>
        <taxon>Scandiceae</taxon>
        <taxon>Daucinae</taxon>
        <taxon>Daucus</taxon>
        <taxon>Daucus sect. Daucus</taxon>
    </lineage>
</organism>
<accession>A0AAF0W668</accession>